<reference evidence="2 3" key="1">
    <citation type="submission" date="2023-07" db="EMBL/GenBank/DDBJ databases">
        <title>Genomic Encyclopedia of Type Strains, Phase IV (KMG-IV): sequencing the most valuable type-strain genomes for metagenomic binning, comparative biology and taxonomic classification.</title>
        <authorList>
            <person name="Goeker M."/>
        </authorList>
    </citation>
    <scope>NUCLEOTIDE SEQUENCE [LARGE SCALE GENOMIC DNA]</scope>
    <source>
        <strain evidence="2 3">DSM 338</strain>
    </source>
</reference>
<dbReference type="EC" id="3.1.3.16" evidence="2"/>
<dbReference type="Proteomes" id="UP001245370">
    <property type="component" value="Unassembled WGS sequence"/>
</dbReference>
<dbReference type="RefSeq" id="WP_229643945.1">
    <property type="nucleotide sequence ID" value="NZ_BSDO01000004.1"/>
</dbReference>
<dbReference type="SUPFAM" id="SSF56300">
    <property type="entry name" value="Metallo-dependent phosphatases"/>
    <property type="match status" value="1"/>
</dbReference>
<dbReference type="PANTHER" id="PTHR42850">
    <property type="entry name" value="METALLOPHOSPHOESTERASE"/>
    <property type="match status" value="1"/>
</dbReference>
<sequence length="252" mass="28212">MTMLKIRPNSTVTEHFRDPAIPLVPDHMRIYAVGDVHGRLDLLTALQAAIDEDMAAHPGPDCVEVYLGDYVDRGAQSSGVLDALLQRQKDRKAICISGNHEAVMLESLLSQESFSRWLRMGGLETVYSYVRPAAGADEARLWNEWRAAVPAEHISFLRKLTSFFVCGDYVFVHAGLRPGIPLEEQSREDMMWIRREFLDHQDGFGHCVVHGHTPMKDPEVLSNRINIDTGAYATGHLTCLVLEGADRFLIAT</sequence>
<accession>A0ABU1KIR3</accession>
<dbReference type="InterPro" id="IPR004843">
    <property type="entry name" value="Calcineurin-like_PHP"/>
</dbReference>
<dbReference type="InterPro" id="IPR050126">
    <property type="entry name" value="Ap4A_hydrolase"/>
</dbReference>
<dbReference type="GO" id="GO:0004722">
    <property type="term" value="F:protein serine/threonine phosphatase activity"/>
    <property type="evidence" value="ECO:0007669"/>
    <property type="project" value="UniProtKB-EC"/>
</dbReference>
<gene>
    <name evidence="2" type="ORF">GGQ86_002917</name>
</gene>
<proteinExistence type="predicted"/>
<keyword evidence="2" id="KW-0378">Hydrolase</keyword>
<name>A0ABU1KIR3_XANFL</name>
<dbReference type="CDD" id="cd00144">
    <property type="entry name" value="MPP_PPP_family"/>
    <property type="match status" value="1"/>
</dbReference>
<evidence type="ECO:0000313" key="3">
    <source>
        <dbReference type="Proteomes" id="UP001245370"/>
    </source>
</evidence>
<evidence type="ECO:0000313" key="2">
    <source>
        <dbReference type="EMBL" id="MDR6334435.1"/>
    </source>
</evidence>
<dbReference type="Pfam" id="PF00149">
    <property type="entry name" value="Metallophos"/>
    <property type="match status" value="1"/>
</dbReference>
<keyword evidence="3" id="KW-1185">Reference proteome</keyword>
<protein>
    <submittedName>
        <fullName evidence="2">Serine/threonine protein phosphatase 1</fullName>
        <ecNumber evidence="2">3.1.3.16</ecNumber>
    </submittedName>
</protein>
<dbReference type="EMBL" id="JAVDPY010000005">
    <property type="protein sequence ID" value="MDR6334435.1"/>
    <property type="molecule type" value="Genomic_DNA"/>
</dbReference>
<evidence type="ECO:0000259" key="1">
    <source>
        <dbReference type="Pfam" id="PF00149"/>
    </source>
</evidence>
<dbReference type="PANTHER" id="PTHR42850:SF4">
    <property type="entry name" value="ZINC-DEPENDENT ENDOPOLYPHOSPHATASE"/>
    <property type="match status" value="1"/>
</dbReference>
<dbReference type="InterPro" id="IPR029052">
    <property type="entry name" value="Metallo-depent_PP-like"/>
</dbReference>
<comment type="caution">
    <text evidence="2">The sequence shown here is derived from an EMBL/GenBank/DDBJ whole genome shotgun (WGS) entry which is preliminary data.</text>
</comment>
<dbReference type="GeneID" id="95764003"/>
<feature type="domain" description="Calcineurin-like phosphoesterase" evidence="1">
    <location>
        <begin position="28"/>
        <end position="221"/>
    </location>
</feature>
<organism evidence="2 3">
    <name type="scientific">Xanthobacter flavus</name>
    <dbReference type="NCBI Taxonomy" id="281"/>
    <lineage>
        <taxon>Bacteria</taxon>
        <taxon>Pseudomonadati</taxon>
        <taxon>Pseudomonadota</taxon>
        <taxon>Alphaproteobacteria</taxon>
        <taxon>Hyphomicrobiales</taxon>
        <taxon>Xanthobacteraceae</taxon>
        <taxon>Xanthobacter</taxon>
    </lineage>
</organism>
<dbReference type="Gene3D" id="3.60.21.10">
    <property type="match status" value="1"/>
</dbReference>